<dbReference type="PANTHER" id="PTHR38479">
    <property type="entry name" value="LMO0824 PROTEIN"/>
    <property type="match status" value="1"/>
</dbReference>
<proteinExistence type="predicted"/>
<dbReference type="EMBL" id="CADCWN010000312">
    <property type="protein sequence ID" value="CAA9586417.1"/>
    <property type="molecule type" value="Genomic_DNA"/>
</dbReference>
<organism evidence="1">
    <name type="scientific">uncultured Thermomicrobiales bacterium</name>
    <dbReference type="NCBI Taxonomy" id="1645740"/>
    <lineage>
        <taxon>Bacteria</taxon>
        <taxon>Pseudomonadati</taxon>
        <taxon>Thermomicrobiota</taxon>
        <taxon>Thermomicrobia</taxon>
        <taxon>Thermomicrobiales</taxon>
        <taxon>environmental samples</taxon>
    </lineage>
</organism>
<name>A0A6J4VSJ8_9BACT</name>
<reference evidence="1" key="1">
    <citation type="submission" date="2020-02" db="EMBL/GenBank/DDBJ databases">
        <authorList>
            <person name="Meier V. D."/>
        </authorList>
    </citation>
    <scope>NUCLEOTIDE SEQUENCE</scope>
    <source>
        <strain evidence="1">AVDCRST_MAG18</strain>
    </source>
</reference>
<dbReference type="PANTHER" id="PTHR38479:SF2">
    <property type="entry name" value="WINGED HELIX DNA-BINDING DOMAIN-CONTAINING PROTEIN"/>
    <property type="match status" value="1"/>
</dbReference>
<gene>
    <name evidence="1" type="ORF">AVDCRST_MAG18-3921</name>
</gene>
<evidence type="ECO:0000313" key="1">
    <source>
        <dbReference type="EMBL" id="CAA9586417.1"/>
    </source>
</evidence>
<dbReference type="InterPro" id="IPR009351">
    <property type="entry name" value="AlkZ-like"/>
</dbReference>
<dbReference type="Pfam" id="PF06224">
    <property type="entry name" value="AlkZ-like"/>
    <property type="match status" value="1"/>
</dbReference>
<evidence type="ECO:0008006" key="2">
    <source>
        <dbReference type="Google" id="ProtNLM"/>
    </source>
</evidence>
<dbReference type="AlphaFoldDB" id="A0A6J4VSJ8"/>
<protein>
    <recommendedName>
        <fullName evidence="2">Winged helix DNA-binding domain-containing protein</fullName>
    </recommendedName>
</protein>
<accession>A0A6J4VSJ8</accession>
<sequence>MRVLSERTLTASFLARQLLLERRSLPVAEAIRHLGALQAQYSPSPHIALHARLDGFQQADLEAALRDRTVVKATLMRGTLHLVAASDYAAFAAAWHPQARAAMRTRARAATPHEEEIATALAAFIAEPRSTDAIRAKARELARGAIPDPLLLDYARTILPLVHVPPSGYWRQHGKPSLVAWPGPLPEAPAATALLVRRYLTAYGPATREDIAHFTYLRFRQIDPALAALAPLRRFTDAQGRELLDLPQGPIIDDDRSLPVRFLAKWDAAVISHRDRARIFPAEYQARLTPIANGTVLSSYLIDGKVAGVWSQSREGAVATLTLQPFAPQPEPFPAEMEEEGERLLTFLAPEATERRIVVAPPAA</sequence>